<dbReference type="PATRIC" id="fig|656179.3.peg.5291"/>
<gene>
    <name evidence="1" type="ORF">AB870_24610</name>
</gene>
<proteinExistence type="predicted"/>
<sequence>MHQIAECLVPALQRSGADAHAALLAAHRTIPLFGDEEFATPEQTTVQEATGHRMMRTTGHSGAQGLVQVPAGQNVVAIADWFARAMIEAIRQGRPVQRNTDSIALQCRRLDVARRMAHDPPVTSRAMPETSPSAQALAVAHRMMLIQRAAQRVFPLIDRTRLHAANGYPAATRALPSTAKGVHGT</sequence>
<protein>
    <submittedName>
        <fullName evidence="1">Uncharacterized protein</fullName>
    </submittedName>
</protein>
<keyword evidence="1" id="KW-0614">Plasmid</keyword>
<reference evidence="1" key="1">
    <citation type="submission" date="2016-06" db="EMBL/GenBank/DDBJ databases">
        <title>Complete Genome Sequence of Pandoraea faecigallinarum DSM-23572.</title>
        <authorList>
            <person name="Yong D."/>
            <person name="Ee R."/>
            <person name="Lim Y.-L."/>
            <person name="Yin W.-F."/>
            <person name="Chan K.-G."/>
        </authorList>
    </citation>
    <scope>NUCLEOTIDE SEQUENCE</scope>
    <source>
        <strain evidence="1">DSM 23572</strain>
        <plasmid evidence="1">pPF72-1</plasmid>
    </source>
</reference>
<geneLocation type="plasmid" evidence="1 2">
    <name>pPF72-1</name>
</geneLocation>
<dbReference type="KEGG" id="pfg:AB870_24610"/>
<dbReference type="AlphaFoldDB" id="A0A0H3X071"/>
<organism evidence="1 2">
    <name type="scientific">Pandoraea faecigallinarum</name>
    <dbReference type="NCBI Taxonomy" id="656179"/>
    <lineage>
        <taxon>Bacteria</taxon>
        <taxon>Pseudomonadati</taxon>
        <taxon>Pseudomonadota</taxon>
        <taxon>Betaproteobacteria</taxon>
        <taxon>Burkholderiales</taxon>
        <taxon>Burkholderiaceae</taxon>
        <taxon>Pandoraea</taxon>
    </lineage>
</organism>
<evidence type="ECO:0000313" key="1">
    <source>
        <dbReference type="EMBL" id="AKM33367.1"/>
    </source>
</evidence>
<dbReference type="EMBL" id="CP011808">
    <property type="protein sequence ID" value="AKM33367.1"/>
    <property type="molecule type" value="Genomic_DNA"/>
</dbReference>
<keyword evidence="2" id="KW-1185">Reference proteome</keyword>
<dbReference type="Proteomes" id="UP000035651">
    <property type="component" value="Plasmid pPF72-1"/>
</dbReference>
<name>A0A0H3X071_9BURK</name>
<evidence type="ECO:0000313" key="2">
    <source>
        <dbReference type="Proteomes" id="UP000035651"/>
    </source>
</evidence>
<accession>A0A0H3X071</accession>